<reference evidence="2" key="2">
    <citation type="submission" date="2015-01" db="EMBL/GenBank/DDBJ databases">
        <title>Evolutionary Origins and Diversification of the Mycorrhizal Mutualists.</title>
        <authorList>
            <consortium name="DOE Joint Genome Institute"/>
            <consortium name="Mycorrhizal Genomics Consortium"/>
            <person name="Kohler A."/>
            <person name="Kuo A."/>
            <person name="Nagy L.G."/>
            <person name="Floudas D."/>
            <person name="Copeland A."/>
            <person name="Barry K.W."/>
            <person name="Cichocki N."/>
            <person name="Veneault-Fourrey C."/>
            <person name="LaButti K."/>
            <person name="Lindquist E.A."/>
            <person name="Lipzen A."/>
            <person name="Lundell T."/>
            <person name="Morin E."/>
            <person name="Murat C."/>
            <person name="Riley R."/>
            <person name="Ohm R."/>
            <person name="Sun H."/>
            <person name="Tunlid A."/>
            <person name="Henrissat B."/>
            <person name="Grigoriev I.V."/>
            <person name="Hibbett D.S."/>
            <person name="Martin F."/>
        </authorList>
    </citation>
    <scope>NUCLEOTIDE SEQUENCE [LARGE SCALE GENOMIC DNA]</scope>
    <source>
        <strain evidence="2">MUT 4182</strain>
    </source>
</reference>
<proteinExistence type="predicted"/>
<accession>A0A0C3QXG7</accession>
<evidence type="ECO:0000313" key="1">
    <source>
        <dbReference type="EMBL" id="KIO34791.1"/>
    </source>
</evidence>
<keyword evidence="2" id="KW-1185">Reference proteome</keyword>
<dbReference type="EMBL" id="KN822942">
    <property type="protein sequence ID" value="KIO34791.1"/>
    <property type="molecule type" value="Genomic_DNA"/>
</dbReference>
<sequence length="85" mass="9851">MGSEIPSRSPFPSCIEFEKVQVVEREGREGEDLPFRAERRTDRRRSASEIECELKLRAWFRRRLDVLLCGFSTSSGVYGGVHEEM</sequence>
<reference evidence="1 2" key="1">
    <citation type="submission" date="2014-04" db="EMBL/GenBank/DDBJ databases">
        <authorList>
            <consortium name="DOE Joint Genome Institute"/>
            <person name="Kuo A."/>
            <person name="Girlanda M."/>
            <person name="Perotto S."/>
            <person name="Kohler A."/>
            <person name="Nagy L.G."/>
            <person name="Floudas D."/>
            <person name="Copeland A."/>
            <person name="Barry K.W."/>
            <person name="Cichocki N."/>
            <person name="Veneault-Fourrey C."/>
            <person name="LaButti K."/>
            <person name="Lindquist E.A."/>
            <person name="Lipzen A."/>
            <person name="Lundell T."/>
            <person name="Morin E."/>
            <person name="Murat C."/>
            <person name="Sun H."/>
            <person name="Tunlid A."/>
            <person name="Henrissat B."/>
            <person name="Grigoriev I.V."/>
            <person name="Hibbett D.S."/>
            <person name="Martin F."/>
            <person name="Nordberg H.P."/>
            <person name="Cantor M.N."/>
            <person name="Hua S.X."/>
        </authorList>
    </citation>
    <scope>NUCLEOTIDE SEQUENCE [LARGE SCALE GENOMIC DNA]</scope>
    <source>
        <strain evidence="1 2">MUT 4182</strain>
    </source>
</reference>
<dbReference type="HOGENOM" id="CLU_2514276_0_0_1"/>
<dbReference type="Proteomes" id="UP000054248">
    <property type="component" value="Unassembled WGS sequence"/>
</dbReference>
<dbReference type="AlphaFoldDB" id="A0A0C3QXG7"/>
<gene>
    <name evidence="1" type="ORF">M407DRAFT_90059</name>
</gene>
<organism evidence="1 2">
    <name type="scientific">Tulasnella calospora MUT 4182</name>
    <dbReference type="NCBI Taxonomy" id="1051891"/>
    <lineage>
        <taxon>Eukaryota</taxon>
        <taxon>Fungi</taxon>
        <taxon>Dikarya</taxon>
        <taxon>Basidiomycota</taxon>
        <taxon>Agaricomycotina</taxon>
        <taxon>Agaricomycetes</taxon>
        <taxon>Cantharellales</taxon>
        <taxon>Tulasnellaceae</taxon>
        <taxon>Tulasnella</taxon>
    </lineage>
</organism>
<name>A0A0C3QXG7_9AGAM</name>
<evidence type="ECO:0000313" key="2">
    <source>
        <dbReference type="Proteomes" id="UP000054248"/>
    </source>
</evidence>
<protein>
    <submittedName>
        <fullName evidence="1">Uncharacterized protein</fullName>
    </submittedName>
</protein>